<comment type="similarity">
    <text evidence="2 8">Belongs to the 4-toluene sulfonate uptake permease (TSUP) (TC 2.A.102) family.</text>
</comment>
<evidence type="ECO:0000256" key="5">
    <source>
        <dbReference type="ARBA" id="ARBA00022692"/>
    </source>
</evidence>
<evidence type="ECO:0000256" key="1">
    <source>
        <dbReference type="ARBA" id="ARBA00004651"/>
    </source>
</evidence>
<feature type="transmembrane region" description="Helical" evidence="8">
    <location>
        <begin position="97"/>
        <end position="117"/>
    </location>
</feature>
<dbReference type="RefSeq" id="WP_111871226.1">
    <property type="nucleotide sequence ID" value="NZ_QLYX01000017.1"/>
</dbReference>
<evidence type="ECO:0000313" key="10">
    <source>
        <dbReference type="Proteomes" id="UP000251891"/>
    </source>
</evidence>
<reference evidence="9 10" key="1">
    <citation type="submission" date="2018-06" db="EMBL/GenBank/DDBJ databases">
        <title>Actinomadura craniellae sp. nov. isolated from marine sponge Craniella sp.</title>
        <authorList>
            <person name="Li L."/>
            <person name="Xu Q.H."/>
            <person name="Lin H.W."/>
            <person name="Lu Y.H."/>
        </authorList>
    </citation>
    <scope>NUCLEOTIDE SEQUENCE [LARGE SCALE GENOMIC DNA]</scope>
    <source>
        <strain evidence="9 10">LHW63021</strain>
    </source>
</reference>
<dbReference type="InterPro" id="IPR052017">
    <property type="entry name" value="TSUP"/>
</dbReference>
<keyword evidence="7 8" id="KW-0472">Membrane</keyword>
<comment type="caution">
    <text evidence="9">The sequence shown here is derived from an EMBL/GenBank/DDBJ whole genome shotgun (WGS) entry which is preliminary data.</text>
</comment>
<organism evidence="9 10">
    <name type="scientific">Actinomadura craniellae</name>
    <dbReference type="NCBI Taxonomy" id="2231787"/>
    <lineage>
        <taxon>Bacteria</taxon>
        <taxon>Bacillati</taxon>
        <taxon>Actinomycetota</taxon>
        <taxon>Actinomycetes</taxon>
        <taxon>Streptosporangiales</taxon>
        <taxon>Thermomonosporaceae</taxon>
        <taxon>Actinomadura</taxon>
    </lineage>
</organism>
<protein>
    <recommendedName>
        <fullName evidence="8">Probable membrane transporter protein</fullName>
    </recommendedName>
</protein>
<evidence type="ECO:0000256" key="7">
    <source>
        <dbReference type="ARBA" id="ARBA00023136"/>
    </source>
</evidence>
<proteinExistence type="inferred from homology"/>
<dbReference type="OrthoDB" id="5472127at2"/>
<feature type="transmembrane region" description="Helical" evidence="8">
    <location>
        <begin position="188"/>
        <end position="209"/>
    </location>
</feature>
<name>A0A365GY13_9ACTN</name>
<keyword evidence="5 8" id="KW-0812">Transmembrane</keyword>
<dbReference type="EMBL" id="QLYX01000017">
    <property type="protein sequence ID" value="RAY11648.1"/>
    <property type="molecule type" value="Genomic_DNA"/>
</dbReference>
<evidence type="ECO:0000256" key="6">
    <source>
        <dbReference type="ARBA" id="ARBA00022989"/>
    </source>
</evidence>
<keyword evidence="3" id="KW-0813">Transport</keyword>
<dbReference type="Proteomes" id="UP000251891">
    <property type="component" value="Unassembled WGS sequence"/>
</dbReference>
<keyword evidence="10" id="KW-1185">Reference proteome</keyword>
<gene>
    <name evidence="9" type="ORF">DPM19_28905</name>
</gene>
<dbReference type="GO" id="GO:0005886">
    <property type="term" value="C:plasma membrane"/>
    <property type="evidence" value="ECO:0007669"/>
    <property type="project" value="UniProtKB-SubCell"/>
</dbReference>
<dbReference type="AlphaFoldDB" id="A0A365GY13"/>
<evidence type="ECO:0000256" key="3">
    <source>
        <dbReference type="ARBA" id="ARBA00022448"/>
    </source>
</evidence>
<keyword evidence="4 8" id="KW-1003">Cell membrane</keyword>
<feature type="transmembrane region" description="Helical" evidence="8">
    <location>
        <begin position="129"/>
        <end position="151"/>
    </location>
</feature>
<dbReference type="InterPro" id="IPR002781">
    <property type="entry name" value="TM_pro_TauE-like"/>
</dbReference>
<dbReference type="Pfam" id="PF01925">
    <property type="entry name" value="TauE"/>
    <property type="match status" value="1"/>
</dbReference>
<evidence type="ECO:0000256" key="2">
    <source>
        <dbReference type="ARBA" id="ARBA00009142"/>
    </source>
</evidence>
<feature type="transmembrane region" description="Helical" evidence="8">
    <location>
        <begin position="163"/>
        <end position="181"/>
    </location>
</feature>
<sequence>MSWINFLLVAGLAATAGAIVQSGVGLGLGLVAAPVVTLLFPEMMPGSLLIAAAVLPLLVLAGEAREADWAGLRWAFVGRLAGTPAGIWVVATLPDRALGLAVGAMVLVAVAVTGLSARVPRNRGTLIGAGLMAGAAGTATSIGGPPIALLYQRESGPRVRATLSIFFTVGALLSVLTLAAVDELPARQVAGGLALTPFVIAGFAVSGPFRRYLDRDHTRGAILAVTATSALVLIIRNML</sequence>
<feature type="transmembrane region" description="Helical" evidence="8">
    <location>
        <begin position="38"/>
        <end position="60"/>
    </location>
</feature>
<accession>A0A365GY13</accession>
<feature type="transmembrane region" description="Helical" evidence="8">
    <location>
        <begin position="72"/>
        <end position="91"/>
    </location>
</feature>
<feature type="transmembrane region" description="Helical" evidence="8">
    <location>
        <begin position="221"/>
        <end position="238"/>
    </location>
</feature>
<dbReference type="PANTHER" id="PTHR30269">
    <property type="entry name" value="TRANSMEMBRANE PROTEIN YFCA"/>
    <property type="match status" value="1"/>
</dbReference>
<evidence type="ECO:0000256" key="8">
    <source>
        <dbReference type="RuleBase" id="RU363041"/>
    </source>
</evidence>
<comment type="subcellular location">
    <subcellularLocation>
        <location evidence="1 8">Cell membrane</location>
        <topology evidence="1 8">Multi-pass membrane protein</topology>
    </subcellularLocation>
</comment>
<dbReference type="PANTHER" id="PTHR30269:SF37">
    <property type="entry name" value="MEMBRANE TRANSPORTER PROTEIN"/>
    <property type="match status" value="1"/>
</dbReference>
<evidence type="ECO:0000256" key="4">
    <source>
        <dbReference type="ARBA" id="ARBA00022475"/>
    </source>
</evidence>
<keyword evidence="6 8" id="KW-1133">Transmembrane helix</keyword>
<evidence type="ECO:0000313" key="9">
    <source>
        <dbReference type="EMBL" id="RAY11648.1"/>
    </source>
</evidence>